<keyword evidence="2" id="KW-1185">Reference proteome</keyword>
<dbReference type="eggNOG" id="ENOG5032G40">
    <property type="taxonomic scope" value="Bacteria"/>
</dbReference>
<dbReference type="AlphaFoldDB" id="S7UPI8"/>
<reference evidence="1 2" key="1">
    <citation type="journal article" date="2013" name="Genome Announc.">
        <title>Draft genome sequences for three mercury-methylating, sulfate-reducing bacteria.</title>
        <authorList>
            <person name="Brown S.D."/>
            <person name="Hurt R.A.Jr."/>
            <person name="Gilmour C.C."/>
            <person name="Elias D.A."/>
        </authorList>
    </citation>
    <scope>NUCLEOTIDE SEQUENCE [LARGE SCALE GENOMIC DNA]</scope>
    <source>
        <strain evidence="1 2">DSM 16529</strain>
    </source>
</reference>
<evidence type="ECO:0000313" key="2">
    <source>
        <dbReference type="Proteomes" id="UP000014975"/>
    </source>
</evidence>
<accession>S7UPI8</accession>
<dbReference type="InterPro" id="IPR021952">
    <property type="entry name" value="Flpp3-like"/>
</dbReference>
<dbReference type="OrthoDB" id="9912672at2"/>
<dbReference type="PATRIC" id="fig|1121439.3.peg.1373"/>
<dbReference type="Proteomes" id="UP000014975">
    <property type="component" value="Unassembled WGS sequence"/>
</dbReference>
<dbReference type="STRING" id="1121439.dsat_2857"/>
<proteinExistence type="predicted"/>
<evidence type="ECO:0000313" key="1">
    <source>
        <dbReference type="EMBL" id="EPR34218.1"/>
    </source>
</evidence>
<organism evidence="1 2">
    <name type="scientific">Alkalidesulfovibrio alkalitolerans DSM 16529</name>
    <dbReference type="NCBI Taxonomy" id="1121439"/>
    <lineage>
        <taxon>Bacteria</taxon>
        <taxon>Pseudomonadati</taxon>
        <taxon>Thermodesulfobacteriota</taxon>
        <taxon>Desulfovibrionia</taxon>
        <taxon>Desulfovibrionales</taxon>
        <taxon>Desulfovibrionaceae</taxon>
        <taxon>Alkalidesulfovibrio</taxon>
    </lineage>
</organism>
<protein>
    <submittedName>
        <fullName evidence="1">Uncharacterized protein</fullName>
    </submittedName>
</protein>
<dbReference type="EMBL" id="ATHI01000014">
    <property type="protein sequence ID" value="EPR34218.1"/>
    <property type="molecule type" value="Genomic_DNA"/>
</dbReference>
<dbReference type="Pfam" id="PF12092">
    <property type="entry name" value="DUF3568"/>
    <property type="match status" value="1"/>
</dbReference>
<comment type="caution">
    <text evidence="1">The sequence shown here is derived from an EMBL/GenBank/DDBJ whole genome shotgun (WGS) entry which is preliminary data.</text>
</comment>
<gene>
    <name evidence="1" type="ORF">dsat_2857</name>
</gene>
<sequence>MPALQGCGLLAVGTVAGAGAMAYRGYESREFHASLDEVAEASRQGVRSLGLYVLSEDRGVEDDGSARLTLRSEFTDTTPFRITLRQKPAGVILAEVWVGRIGDPERSRQVLDAISAQFDARRE</sequence>
<name>S7UPI8_9BACT</name>